<reference evidence="3" key="1">
    <citation type="submission" date="2016-10" db="EMBL/GenBank/DDBJ databases">
        <authorList>
            <person name="Varghese N."/>
            <person name="Submissions S."/>
        </authorList>
    </citation>
    <scope>NUCLEOTIDE SEQUENCE [LARGE SCALE GENOMIC DNA]</scope>
    <source>
        <strain evidence="3">DSM 44771</strain>
    </source>
</reference>
<accession>A0A1I6QT33</accession>
<gene>
    <name evidence="2" type="ORF">SAMN05660874_01842</name>
</gene>
<protein>
    <recommendedName>
        <fullName evidence="1">DUF397 domain-containing protein</fullName>
    </recommendedName>
</protein>
<dbReference type="Pfam" id="PF04149">
    <property type="entry name" value="DUF397"/>
    <property type="match status" value="1"/>
</dbReference>
<dbReference type="InterPro" id="IPR007278">
    <property type="entry name" value="DUF397"/>
</dbReference>
<evidence type="ECO:0000313" key="2">
    <source>
        <dbReference type="EMBL" id="SFS55687.1"/>
    </source>
</evidence>
<dbReference type="OrthoDB" id="4330022at2"/>
<dbReference type="STRING" id="95161.SAMN05660874_01842"/>
<organism evidence="2 3">
    <name type="scientific">Saccharopolyspora flava</name>
    <dbReference type="NCBI Taxonomy" id="95161"/>
    <lineage>
        <taxon>Bacteria</taxon>
        <taxon>Bacillati</taxon>
        <taxon>Actinomycetota</taxon>
        <taxon>Actinomycetes</taxon>
        <taxon>Pseudonocardiales</taxon>
        <taxon>Pseudonocardiaceae</taxon>
        <taxon>Saccharopolyspora</taxon>
    </lineage>
</organism>
<name>A0A1I6QT33_9PSEU</name>
<sequence length="62" mass="6796">MRDLNWRKSSRSGPSTNCVEVAADVETVAVRDSKKPEGARLAVSPASWTAFLTELKTGRFDV</sequence>
<evidence type="ECO:0000313" key="3">
    <source>
        <dbReference type="Proteomes" id="UP000198852"/>
    </source>
</evidence>
<dbReference type="AlphaFoldDB" id="A0A1I6QT33"/>
<keyword evidence="3" id="KW-1185">Reference proteome</keyword>
<feature type="domain" description="DUF397" evidence="1">
    <location>
        <begin position="4"/>
        <end position="56"/>
    </location>
</feature>
<evidence type="ECO:0000259" key="1">
    <source>
        <dbReference type="Pfam" id="PF04149"/>
    </source>
</evidence>
<dbReference type="EMBL" id="FOZX01000002">
    <property type="protein sequence ID" value="SFS55687.1"/>
    <property type="molecule type" value="Genomic_DNA"/>
</dbReference>
<dbReference type="Proteomes" id="UP000198852">
    <property type="component" value="Unassembled WGS sequence"/>
</dbReference>
<proteinExistence type="predicted"/>
<dbReference type="RefSeq" id="WP_093415312.1">
    <property type="nucleotide sequence ID" value="NZ_FOZX01000002.1"/>
</dbReference>